<evidence type="ECO:0000313" key="2">
    <source>
        <dbReference type="Proteomes" id="UP001419268"/>
    </source>
</evidence>
<proteinExistence type="predicted"/>
<organism evidence="1 2">
    <name type="scientific">Stephania cephalantha</name>
    <dbReference type="NCBI Taxonomy" id="152367"/>
    <lineage>
        <taxon>Eukaryota</taxon>
        <taxon>Viridiplantae</taxon>
        <taxon>Streptophyta</taxon>
        <taxon>Embryophyta</taxon>
        <taxon>Tracheophyta</taxon>
        <taxon>Spermatophyta</taxon>
        <taxon>Magnoliopsida</taxon>
        <taxon>Ranunculales</taxon>
        <taxon>Menispermaceae</taxon>
        <taxon>Menispermoideae</taxon>
        <taxon>Cissampelideae</taxon>
        <taxon>Stephania</taxon>
    </lineage>
</organism>
<protein>
    <submittedName>
        <fullName evidence="1">Uncharacterized protein</fullName>
    </submittedName>
</protein>
<keyword evidence="2" id="KW-1185">Reference proteome</keyword>
<dbReference type="EMBL" id="JBBNAG010000001">
    <property type="protein sequence ID" value="KAK9167501.1"/>
    <property type="molecule type" value="Genomic_DNA"/>
</dbReference>
<dbReference type="AlphaFoldDB" id="A0AAP0Q908"/>
<evidence type="ECO:0000313" key="1">
    <source>
        <dbReference type="EMBL" id="KAK9167501.1"/>
    </source>
</evidence>
<sequence length="104" mass="11552">MHGLDLPWMYLLPVFKNVSVTHGREAMSNVAHRSTIRGNFCIAQMSSTVNYRAAVAPDDRASHRLRSDDELRIGGSPRSAINKDTSRVALVGAKVRPIESLDYE</sequence>
<gene>
    <name evidence="1" type="ORF">Scep_002692</name>
</gene>
<accession>A0AAP0Q908</accession>
<reference evidence="1 2" key="1">
    <citation type="submission" date="2024-01" db="EMBL/GenBank/DDBJ databases">
        <title>Genome assemblies of Stephania.</title>
        <authorList>
            <person name="Yang L."/>
        </authorList>
    </citation>
    <scope>NUCLEOTIDE SEQUENCE [LARGE SCALE GENOMIC DNA]</scope>
    <source>
        <strain evidence="1">JXDWG</strain>
        <tissue evidence="1">Leaf</tissue>
    </source>
</reference>
<comment type="caution">
    <text evidence="1">The sequence shown here is derived from an EMBL/GenBank/DDBJ whole genome shotgun (WGS) entry which is preliminary data.</text>
</comment>
<dbReference type="Proteomes" id="UP001419268">
    <property type="component" value="Unassembled WGS sequence"/>
</dbReference>
<name>A0AAP0Q908_9MAGN</name>